<evidence type="ECO:0000256" key="1">
    <source>
        <dbReference type="ARBA" id="ARBA00006432"/>
    </source>
</evidence>
<dbReference type="PANTHER" id="PTHR22754">
    <property type="entry name" value="DISCO-INTERACTING PROTEIN 2 DIP2 -RELATED"/>
    <property type="match status" value="1"/>
</dbReference>
<dbReference type="OrthoDB" id="9797708at2"/>
<evidence type="ECO:0000259" key="3">
    <source>
        <dbReference type="Pfam" id="PF00501"/>
    </source>
</evidence>
<comment type="similarity">
    <text evidence="1">Belongs to the ATP-dependent AMP-binding enzyme family.</text>
</comment>
<organism evidence="4 5">
    <name type="scientific">Desulfococcus multivorans DSM 2059</name>
    <dbReference type="NCBI Taxonomy" id="1121405"/>
    <lineage>
        <taxon>Bacteria</taxon>
        <taxon>Pseudomonadati</taxon>
        <taxon>Thermodesulfobacteriota</taxon>
        <taxon>Desulfobacteria</taxon>
        <taxon>Desulfobacterales</taxon>
        <taxon>Desulfococcaceae</taxon>
        <taxon>Desulfococcus</taxon>
    </lineage>
</organism>
<accession>S7TW80</accession>
<feature type="domain" description="AMP-dependent synthetase/ligase" evidence="3">
    <location>
        <begin position="46"/>
        <end position="425"/>
    </location>
</feature>
<reference evidence="4 5" key="1">
    <citation type="journal article" date="2013" name="Genome Announc.">
        <title>Draft genome sequences for three mercury-methylating, sulfate-reducing bacteria.</title>
        <authorList>
            <person name="Brown S.D."/>
            <person name="Hurt R.A.Jr."/>
            <person name="Gilmour C.C."/>
            <person name="Elias D.A."/>
        </authorList>
    </citation>
    <scope>NUCLEOTIDE SEQUENCE [LARGE SCALE GENOMIC DNA]</scope>
    <source>
        <strain evidence="4 5">DSM 2059</strain>
    </source>
</reference>
<dbReference type="SUPFAM" id="SSF56801">
    <property type="entry name" value="Acetyl-CoA synthetase-like"/>
    <property type="match status" value="1"/>
</dbReference>
<sequence>MEATPTENTIPLRSGDFSTLTDALDYAASGTTGFNFFTGRGSLSSVLTYADLREASRILARRLTALGAARGARVAIVADTHPDVVRFFFACQYAGLTPVPLPAQIQLNGRSAYVGQIERLLSICRAEFAVATDDFMPFLTEAAARSKIRFFGSPGDFDDLPASGLDPTPSRPDELAYLQYTSGSTRFPRGVMITQKTVLNNLRIILKYGIRIRSEDRAVSWLPYFHDMGLVGLLLAPMAGQISVDFLNTRDFAMRPRLWLKLMSENRATISFSPPFGYDLVARRLRDDDASGYNLASWRVAGVGAELIRTASLTRFADRLRPSGFDPRAFLPCYGMAECSLAVCFGALGAGVRQDHVNADLLAKSREAAPAPPDDKTVRTNTFVNCGAPLPGYEVEIRDASGRVLPERRCGVLHVRGSSVMSGYFGDLKATRDVLSPEGWLNTGDLAYRVGQDVFITGRAKDLIIVNGRNIWPQDIEYLAESQPEIRTGDASAFSCLSATGEEKAVVMIQCRESDPARRQELTERLNRIIREELGIACVIELVPRNTLIRTTSGKPSRHGTRKVYLEQIAAQSSSIGNTHAAAAPGQRQAV</sequence>
<dbReference type="InterPro" id="IPR000873">
    <property type="entry name" value="AMP-dep_synth/lig_dom"/>
</dbReference>
<dbReference type="InterPro" id="IPR042099">
    <property type="entry name" value="ANL_N_sf"/>
</dbReference>
<dbReference type="GO" id="GO:0070566">
    <property type="term" value="F:adenylyltransferase activity"/>
    <property type="evidence" value="ECO:0007669"/>
    <property type="project" value="TreeGrafter"/>
</dbReference>
<dbReference type="NCBIfam" id="NF006624">
    <property type="entry name" value="PRK09192.1"/>
    <property type="match status" value="1"/>
</dbReference>
<dbReference type="Gene3D" id="3.30.300.30">
    <property type="match status" value="1"/>
</dbReference>
<dbReference type="Pfam" id="PF00501">
    <property type="entry name" value="AMP-binding"/>
    <property type="match status" value="1"/>
</dbReference>
<dbReference type="EMBL" id="ATHJ01000076">
    <property type="protein sequence ID" value="EPR41307.1"/>
    <property type="molecule type" value="Genomic_DNA"/>
</dbReference>
<evidence type="ECO:0000313" key="4">
    <source>
        <dbReference type="EMBL" id="EPR41307.1"/>
    </source>
</evidence>
<dbReference type="AlphaFoldDB" id="S7TW80"/>
<evidence type="ECO:0000313" key="5">
    <source>
        <dbReference type="Proteomes" id="UP000014977"/>
    </source>
</evidence>
<keyword evidence="5" id="KW-1185">Reference proteome</keyword>
<dbReference type="eggNOG" id="COG0318">
    <property type="taxonomic scope" value="Bacteria"/>
</dbReference>
<keyword evidence="2 4" id="KW-0436">Ligase</keyword>
<dbReference type="PATRIC" id="fig|1121405.3.peg.1623"/>
<dbReference type="RefSeq" id="WP_020876519.1">
    <property type="nucleotide sequence ID" value="NZ_ATHJ01000076.1"/>
</dbReference>
<dbReference type="Proteomes" id="UP000014977">
    <property type="component" value="Unassembled WGS sequence"/>
</dbReference>
<dbReference type="CDD" id="cd05931">
    <property type="entry name" value="FAAL"/>
    <property type="match status" value="1"/>
</dbReference>
<proteinExistence type="inferred from homology"/>
<name>S7TW80_DESML</name>
<dbReference type="STRING" id="897.B2D07_06640"/>
<dbReference type="PANTHER" id="PTHR22754:SF32">
    <property type="entry name" value="DISCO-INTERACTING PROTEIN 2"/>
    <property type="match status" value="1"/>
</dbReference>
<dbReference type="GO" id="GO:0005886">
    <property type="term" value="C:plasma membrane"/>
    <property type="evidence" value="ECO:0007669"/>
    <property type="project" value="TreeGrafter"/>
</dbReference>
<dbReference type="Gene3D" id="3.40.50.12780">
    <property type="entry name" value="N-terminal domain of ligase-like"/>
    <property type="match status" value="1"/>
</dbReference>
<dbReference type="InterPro" id="IPR045851">
    <property type="entry name" value="AMP-bd_C_sf"/>
</dbReference>
<comment type="caution">
    <text evidence="4">The sequence shown here is derived from an EMBL/GenBank/DDBJ whole genome shotgun (WGS) entry which is preliminary data.</text>
</comment>
<evidence type="ECO:0000256" key="2">
    <source>
        <dbReference type="ARBA" id="ARBA00022598"/>
    </source>
</evidence>
<dbReference type="GO" id="GO:0016874">
    <property type="term" value="F:ligase activity"/>
    <property type="evidence" value="ECO:0007669"/>
    <property type="project" value="UniProtKB-KW"/>
</dbReference>
<protein>
    <submittedName>
        <fullName evidence="4">AMP-dependent synthetase and ligase</fullName>
    </submittedName>
</protein>
<dbReference type="GO" id="GO:0006633">
    <property type="term" value="P:fatty acid biosynthetic process"/>
    <property type="evidence" value="ECO:0007669"/>
    <property type="project" value="TreeGrafter"/>
</dbReference>
<dbReference type="InterPro" id="IPR040097">
    <property type="entry name" value="FAAL/FAAC"/>
</dbReference>
<gene>
    <name evidence="4" type="ORF">dsmv_2088</name>
</gene>